<dbReference type="EnsemblMetazoa" id="tetur24g01940.1">
    <property type="protein sequence ID" value="tetur24g01940.1"/>
    <property type="gene ID" value="tetur24g01940"/>
</dbReference>
<evidence type="ECO:0000313" key="2">
    <source>
        <dbReference type="EnsemblMetazoa" id="tetur24g01940.1"/>
    </source>
</evidence>
<dbReference type="HOGENOM" id="CLU_2041045_0_0_1"/>
<keyword evidence="3" id="KW-1185">Reference proteome</keyword>
<dbReference type="AlphaFoldDB" id="T1KWK3"/>
<dbReference type="EMBL" id="CAEY01000644">
    <property type="status" value="NOT_ANNOTATED_CDS"/>
    <property type="molecule type" value="Genomic_DNA"/>
</dbReference>
<keyword evidence="1" id="KW-0812">Transmembrane</keyword>
<evidence type="ECO:0000313" key="3">
    <source>
        <dbReference type="Proteomes" id="UP000015104"/>
    </source>
</evidence>
<dbReference type="OrthoDB" id="6479000at2759"/>
<feature type="transmembrane region" description="Helical" evidence="1">
    <location>
        <begin position="12"/>
        <end position="39"/>
    </location>
</feature>
<evidence type="ECO:0000256" key="1">
    <source>
        <dbReference type="SAM" id="Phobius"/>
    </source>
</evidence>
<gene>
    <name evidence="2" type="primary">107367895</name>
</gene>
<dbReference type="Proteomes" id="UP000015104">
    <property type="component" value="Unassembled WGS sequence"/>
</dbReference>
<dbReference type="KEGG" id="tut:107367895"/>
<organism evidence="2 3">
    <name type="scientific">Tetranychus urticae</name>
    <name type="common">Two-spotted spider mite</name>
    <dbReference type="NCBI Taxonomy" id="32264"/>
    <lineage>
        <taxon>Eukaryota</taxon>
        <taxon>Metazoa</taxon>
        <taxon>Ecdysozoa</taxon>
        <taxon>Arthropoda</taxon>
        <taxon>Chelicerata</taxon>
        <taxon>Arachnida</taxon>
        <taxon>Acari</taxon>
        <taxon>Acariformes</taxon>
        <taxon>Trombidiformes</taxon>
        <taxon>Prostigmata</taxon>
        <taxon>Eleutherengona</taxon>
        <taxon>Raphignathae</taxon>
        <taxon>Tetranychoidea</taxon>
        <taxon>Tetranychidae</taxon>
        <taxon>Tetranychus</taxon>
    </lineage>
</organism>
<name>T1KWK3_TETUR</name>
<reference evidence="3" key="1">
    <citation type="submission" date="2011-08" db="EMBL/GenBank/DDBJ databases">
        <authorList>
            <person name="Rombauts S."/>
        </authorList>
    </citation>
    <scope>NUCLEOTIDE SEQUENCE</scope>
    <source>
        <strain evidence="3">London</strain>
    </source>
</reference>
<proteinExistence type="predicted"/>
<feature type="transmembrane region" description="Helical" evidence="1">
    <location>
        <begin position="59"/>
        <end position="87"/>
    </location>
</feature>
<keyword evidence="1" id="KW-0472">Membrane</keyword>
<accession>T1KWK3</accession>
<keyword evidence="1" id="KW-1133">Transmembrane helix</keyword>
<protein>
    <submittedName>
        <fullName evidence="2">Uncharacterized protein</fullName>
    </submittedName>
</protein>
<dbReference type="OMA" id="DENYQRY"/>
<sequence>MPFYTKIGNFAAVTWCSFGSALIGLFLMLIGGILTGIAYTEITPPDYDDNYKRYIGSNVLRVVGPFSFGFGGLLVLGSCGLFTFAFVSESRKHRGSAGHINYDSRIAEPEVEKLQNP</sequence>
<reference evidence="2" key="2">
    <citation type="submission" date="2015-06" db="UniProtKB">
        <authorList>
            <consortium name="EnsemblMetazoa"/>
        </authorList>
    </citation>
    <scope>IDENTIFICATION</scope>
</reference>